<dbReference type="HOGENOM" id="CLU_000680_2_1_1"/>
<sequence length="364" mass="42165">HLTDLECLKMRREWVGQIAFASFSSKARRVLILIWKNLSLHIQEMHSDQGSRFVILQAPIQNKAYMLVSLYAPNRDDSQFIKQLAHFLPLVVIGGDLNCILDVLMHRLPARPQEKFYMAESSKNQLQLLGISDVWRFLNPTKKFSFYSHIHKSYSRINTVSASNQLLHKMKDAQYQSRSISDHSPIIFKLEMNQVAPGIFRWCFNHLLLNQQDFQPMIREAISEFLNISSGLAPYPQCLWDSLKAYLQGIIISSSAKLKESFHNNYINAELKLRKVETGHAKYNIPETCSNLVQSYEAEWALLHMKATYYGQNNKARKLLAWQIQKEATSRLISKIYTSQDQCTTDPEVISSRFAQFYNSLYTS</sequence>
<evidence type="ECO:0000313" key="1">
    <source>
        <dbReference type="Ensembl" id="ENSLACP00000002577.1"/>
    </source>
</evidence>
<dbReference type="GeneTree" id="ENSGT00940000163809"/>
<dbReference type="Gene3D" id="3.60.10.10">
    <property type="entry name" value="Endonuclease/exonuclease/phosphatase"/>
    <property type="match status" value="1"/>
</dbReference>
<reference evidence="1" key="2">
    <citation type="submission" date="2025-08" db="UniProtKB">
        <authorList>
            <consortium name="Ensembl"/>
        </authorList>
    </citation>
    <scope>IDENTIFICATION</scope>
</reference>
<reference evidence="2" key="1">
    <citation type="submission" date="2011-08" db="EMBL/GenBank/DDBJ databases">
        <title>The draft genome of Latimeria chalumnae.</title>
        <authorList>
            <person name="Di Palma F."/>
            <person name="Alfoldi J."/>
            <person name="Johnson J."/>
            <person name="Berlin A."/>
            <person name="Gnerre S."/>
            <person name="Jaffe D."/>
            <person name="MacCallum I."/>
            <person name="Young S."/>
            <person name="Walker B.J."/>
            <person name="Lander E."/>
            <person name="Lindblad-Toh K."/>
        </authorList>
    </citation>
    <scope>NUCLEOTIDE SEQUENCE [LARGE SCALE GENOMIC DNA]</scope>
    <source>
        <strain evidence="2">Wild caught</strain>
    </source>
</reference>
<dbReference type="STRING" id="7897.ENSLACP00000002577"/>
<dbReference type="AlphaFoldDB" id="H2ZYV6"/>
<dbReference type="Ensembl" id="ENSLACT00000002597.1">
    <property type="protein sequence ID" value="ENSLACP00000002577.1"/>
    <property type="gene ID" value="ENSLACG00000002302.1"/>
</dbReference>
<dbReference type="SUPFAM" id="SSF56219">
    <property type="entry name" value="DNase I-like"/>
    <property type="match status" value="1"/>
</dbReference>
<organism evidence="1 2">
    <name type="scientific">Latimeria chalumnae</name>
    <name type="common">Coelacanth</name>
    <dbReference type="NCBI Taxonomy" id="7897"/>
    <lineage>
        <taxon>Eukaryota</taxon>
        <taxon>Metazoa</taxon>
        <taxon>Chordata</taxon>
        <taxon>Craniata</taxon>
        <taxon>Vertebrata</taxon>
        <taxon>Euteleostomi</taxon>
        <taxon>Coelacanthiformes</taxon>
        <taxon>Coelacanthidae</taxon>
        <taxon>Latimeria</taxon>
    </lineage>
</organism>
<evidence type="ECO:0008006" key="3">
    <source>
        <dbReference type="Google" id="ProtNLM"/>
    </source>
</evidence>
<reference evidence="1" key="3">
    <citation type="submission" date="2025-09" db="UniProtKB">
        <authorList>
            <consortium name="Ensembl"/>
        </authorList>
    </citation>
    <scope>IDENTIFICATION</scope>
</reference>
<dbReference type="InParanoid" id="H2ZYV6"/>
<evidence type="ECO:0000313" key="2">
    <source>
        <dbReference type="Proteomes" id="UP000008672"/>
    </source>
</evidence>
<dbReference type="EMBL" id="AFYH01037656">
    <property type="status" value="NOT_ANNOTATED_CDS"/>
    <property type="molecule type" value="Genomic_DNA"/>
</dbReference>
<dbReference type="InterPro" id="IPR036691">
    <property type="entry name" value="Endo/exonu/phosph_ase_sf"/>
</dbReference>
<dbReference type="OMA" id="FQETHIC"/>
<accession>H2ZYV6</accession>
<name>H2ZYV6_LATCH</name>
<dbReference type="Proteomes" id="UP000008672">
    <property type="component" value="Unassembled WGS sequence"/>
</dbReference>
<proteinExistence type="predicted"/>
<keyword evidence="2" id="KW-1185">Reference proteome</keyword>
<protein>
    <recommendedName>
        <fullName evidence="3">Endonuclease/exonuclease/phosphatase domain-containing protein</fullName>
    </recommendedName>
</protein>